<dbReference type="EMBL" id="AFHQ01000043">
    <property type="protein sequence ID" value="EGK58663.1"/>
    <property type="molecule type" value="Genomic_DNA"/>
</dbReference>
<dbReference type="HOGENOM" id="CLU_2477696_0_0_9"/>
<dbReference type="Proteomes" id="UP000004067">
    <property type="component" value="Unassembled WGS sequence"/>
</dbReference>
<dbReference type="AlphaFoldDB" id="F5RNQ2"/>
<dbReference type="RefSeq" id="WP_006306898.1">
    <property type="nucleotide sequence ID" value="NZ_GL892076.1"/>
</dbReference>
<reference evidence="1 2" key="1">
    <citation type="submission" date="2011-04" db="EMBL/GenBank/DDBJ databases">
        <authorList>
            <person name="Muzny D."/>
            <person name="Qin X."/>
            <person name="Deng J."/>
            <person name="Jiang H."/>
            <person name="Liu Y."/>
            <person name="Qu J."/>
            <person name="Song X.-Z."/>
            <person name="Zhang L."/>
            <person name="Thornton R."/>
            <person name="Coyle M."/>
            <person name="Francisco L."/>
            <person name="Jackson L."/>
            <person name="Javaid M."/>
            <person name="Korchina V."/>
            <person name="Kovar C."/>
            <person name="Mata R."/>
            <person name="Mathew T."/>
            <person name="Ngo R."/>
            <person name="Nguyen L."/>
            <person name="Nguyen N."/>
            <person name="Okwuonu G."/>
            <person name="Ongeri F."/>
            <person name="Pham C."/>
            <person name="Simmons D."/>
            <person name="Wilczek-Boney K."/>
            <person name="Hale W."/>
            <person name="Jakkamsetti A."/>
            <person name="Pham P."/>
            <person name="Ruth R."/>
            <person name="San Lucas F."/>
            <person name="Warren J."/>
            <person name="Zhang J."/>
            <person name="Zhao Z."/>
            <person name="Zhou C."/>
            <person name="Zhu D."/>
            <person name="Lee S."/>
            <person name="Bess C."/>
            <person name="Blankenburg K."/>
            <person name="Forbes L."/>
            <person name="Fu Q."/>
            <person name="Gubbala S."/>
            <person name="Hirani K."/>
            <person name="Jayaseelan J.C."/>
            <person name="Lara F."/>
            <person name="Munidasa M."/>
            <person name="Palculict T."/>
            <person name="Patil S."/>
            <person name="Pu L.-L."/>
            <person name="Saada N."/>
            <person name="Tang L."/>
            <person name="Weissenberger G."/>
            <person name="Zhu Y."/>
            <person name="Hemphill L."/>
            <person name="Shang Y."/>
            <person name="Youmans B."/>
            <person name="Ayvaz T."/>
            <person name="Ross M."/>
            <person name="Santibanez J."/>
            <person name="Aqrawi P."/>
            <person name="Gross S."/>
            <person name="Joshi V."/>
            <person name="Fowler G."/>
            <person name="Nazareth L."/>
            <person name="Reid J."/>
            <person name="Worley K."/>
            <person name="Petrosino J."/>
            <person name="Highlander S."/>
            <person name="Gibbs R."/>
        </authorList>
    </citation>
    <scope>NUCLEOTIDE SEQUENCE [LARGE SCALE GENOMIC DNA]</scope>
    <source>
        <strain evidence="1 2">DSM 2778</strain>
    </source>
</reference>
<evidence type="ECO:0000313" key="2">
    <source>
        <dbReference type="Proteomes" id="UP000004067"/>
    </source>
</evidence>
<dbReference type="STRING" id="888060.HMPREF9081_1888"/>
<accession>F5RNQ2</accession>
<organism evidence="1 2">
    <name type="scientific">Centipeda periodontii DSM 2778</name>
    <dbReference type="NCBI Taxonomy" id="888060"/>
    <lineage>
        <taxon>Bacteria</taxon>
        <taxon>Bacillati</taxon>
        <taxon>Bacillota</taxon>
        <taxon>Negativicutes</taxon>
        <taxon>Selenomonadales</taxon>
        <taxon>Selenomonadaceae</taxon>
        <taxon>Centipeda</taxon>
    </lineage>
</organism>
<proteinExistence type="predicted"/>
<evidence type="ECO:0000313" key="1">
    <source>
        <dbReference type="EMBL" id="EGK58663.1"/>
    </source>
</evidence>
<keyword evidence="2" id="KW-1185">Reference proteome</keyword>
<gene>
    <name evidence="1" type="ORF">HMPREF9081_1888</name>
</gene>
<name>F5RNQ2_9FIRM</name>
<protein>
    <submittedName>
        <fullName evidence="1">Uncharacterized protein</fullName>
    </submittedName>
</protein>
<sequence>MRLFVRGVLIGLVTAAPNGFHLDIKKFARYLVASVEEAGETLHDLEAEGILQYEQEDEAVSVWASSYTEENIEHRGGFRRDPSTEEG</sequence>
<comment type="caution">
    <text evidence="1">The sequence shown here is derived from an EMBL/GenBank/DDBJ whole genome shotgun (WGS) entry which is preliminary data.</text>
</comment>